<keyword evidence="1" id="KW-1133">Transmembrane helix</keyword>
<protein>
    <submittedName>
        <fullName evidence="2">Uncharacterized protein</fullName>
    </submittedName>
</protein>
<keyword evidence="2" id="KW-0150">Chloroplast</keyword>
<keyword evidence="1" id="KW-0472">Membrane</keyword>
<feature type="transmembrane region" description="Helical" evidence="1">
    <location>
        <begin position="61"/>
        <end position="82"/>
    </location>
</feature>
<evidence type="ECO:0000256" key="1">
    <source>
        <dbReference type="SAM" id="Phobius"/>
    </source>
</evidence>
<gene>
    <name evidence="2" type="primary">ycf37</name>
</gene>
<geneLocation type="chloroplast" evidence="2"/>
<dbReference type="GeneID" id="33358421"/>
<dbReference type="AlphaFoldDB" id="A0A1Z1MI30"/>
<dbReference type="InterPro" id="IPR011990">
    <property type="entry name" value="TPR-like_helical_dom_sf"/>
</dbReference>
<proteinExistence type="predicted"/>
<keyword evidence="1" id="KW-0812">Transmembrane</keyword>
<keyword evidence="2" id="KW-0934">Plastid</keyword>
<accession>A0A1Z1MI30</accession>
<name>A0A1Z1MI30_MELHR</name>
<dbReference type="SUPFAM" id="SSF48452">
    <property type="entry name" value="TPR-like"/>
    <property type="match status" value="1"/>
</dbReference>
<dbReference type="RefSeq" id="YP_009396099.1">
    <property type="nucleotide sequence ID" value="NC_035281.1"/>
</dbReference>
<reference evidence="2" key="1">
    <citation type="journal article" date="2017" name="J. Phycol.">
        <title>Analysis of chloroplast genomes and a supermatrix inform reclassification of the Rhodomelaceae (Rhodophyta).</title>
        <authorList>
            <person name="Diaz-Tapia P."/>
            <person name="Maggs C.A."/>
            <person name="West J.A."/>
            <person name="Verbruggen H."/>
        </authorList>
    </citation>
    <scope>NUCLEOTIDE SEQUENCE</scope>
    <source>
        <strain evidence="2">PD890</strain>
    </source>
</reference>
<feature type="transmembrane region" description="Helical" evidence="1">
    <location>
        <begin position="6"/>
        <end position="26"/>
    </location>
</feature>
<dbReference type="Gene3D" id="1.25.40.10">
    <property type="entry name" value="Tetratricopeptide repeat domain"/>
    <property type="match status" value="1"/>
</dbReference>
<evidence type="ECO:0000313" key="2">
    <source>
        <dbReference type="EMBL" id="ARW65394.1"/>
    </source>
</evidence>
<dbReference type="EMBL" id="MF101437">
    <property type="protein sequence ID" value="ARW65394.1"/>
    <property type="molecule type" value="Genomic_DNA"/>
</dbReference>
<sequence>MNDYNVLFYLYLSFVCLLLFVFAVFVSLQLKSLCLYILVYLEVFTFDKSSFVFSIKDYQNFYYLYSTISNYALFISLSELCLESQTRLLDRKNIYFSLARIYRDLFCWGLAEHYYLKALSLGSDDAQIISSLANMYNHLGCPENAKTFDYKILT</sequence>
<organism evidence="2">
    <name type="scientific">Melanothamnus harveyi</name>
    <name type="common">Filamentous red alga</name>
    <name type="synonym">Neosiphonia harveyi</name>
    <dbReference type="NCBI Taxonomy" id="397005"/>
    <lineage>
        <taxon>Eukaryota</taxon>
        <taxon>Rhodophyta</taxon>
        <taxon>Florideophyceae</taxon>
        <taxon>Rhodymeniophycidae</taxon>
        <taxon>Ceramiales</taxon>
        <taxon>Rhodomelaceae</taxon>
        <taxon>Polysiphonioideae</taxon>
        <taxon>Melanothamnus</taxon>
    </lineage>
</organism>